<keyword evidence="2" id="KW-0808">Transferase</keyword>
<dbReference type="AlphaFoldDB" id="A0A411PDB9"/>
<dbReference type="KEGG" id="smai:EXU30_01080"/>
<dbReference type="PROSITE" id="PS51186">
    <property type="entry name" value="GNAT"/>
    <property type="match status" value="1"/>
</dbReference>
<evidence type="ECO:0000313" key="2">
    <source>
        <dbReference type="EMBL" id="QBF81442.1"/>
    </source>
</evidence>
<dbReference type="RefSeq" id="WP_130597419.1">
    <property type="nucleotide sequence ID" value="NZ_CP036200.1"/>
</dbReference>
<dbReference type="InterPro" id="IPR000182">
    <property type="entry name" value="GNAT_dom"/>
</dbReference>
<name>A0A411PDB9_9GAMM</name>
<proteinExistence type="predicted"/>
<gene>
    <name evidence="2" type="ORF">EXU30_01080</name>
</gene>
<dbReference type="Pfam" id="PF00583">
    <property type="entry name" value="Acetyltransf_1"/>
    <property type="match status" value="1"/>
</dbReference>
<organism evidence="2 3">
    <name type="scientific">Shewanella maritima</name>
    <dbReference type="NCBI Taxonomy" id="2520507"/>
    <lineage>
        <taxon>Bacteria</taxon>
        <taxon>Pseudomonadati</taxon>
        <taxon>Pseudomonadota</taxon>
        <taxon>Gammaproteobacteria</taxon>
        <taxon>Alteromonadales</taxon>
        <taxon>Shewanellaceae</taxon>
        <taxon>Shewanella</taxon>
    </lineage>
</organism>
<protein>
    <submittedName>
        <fullName evidence="2">GNAT family N-acetyltransferase</fullName>
    </submittedName>
</protein>
<reference evidence="2 3" key="1">
    <citation type="submission" date="2019-02" db="EMBL/GenBank/DDBJ databases">
        <title>Shewanella sp. D4-2 isolated from Dokdo Island.</title>
        <authorList>
            <person name="Baek K."/>
        </authorList>
    </citation>
    <scope>NUCLEOTIDE SEQUENCE [LARGE SCALE GENOMIC DNA]</scope>
    <source>
        <strain evidence="2 3">D4-2</strain>
    </source>
</reference>
<sequence length="164" mass="18524">MKLVKPSKSYQASYHSYIEELGREERYPFPLDFDHSDFDALLSKLENFRLGENLPEGYVASTTLWLIDNEEIVGVTNLRHGLNEALRHCGGHIGLGIRPSMRGKGYGKDLMKLSVDQLRAMGERQIHIHCYADNLASANTTKAIGGELDSQVMIDDKLVERYIV</sequence>
<keyword evidence="3" id="KW-1185">Reference proteome</keyword>
<dbReference type="SUPFAM" id="SSF55729">
    <property type="entry name" value="Acyl-CoA N-acyltransferases (Nat)"/>
    <property type="match status" value="1"/>
</dbReference>
<dbReference type="PANTHER" id="PTHR39173:SF1">
    <property type="entry name" value="ACETYLTRANSFERASE"/>
    <property type="match status" value="1"/>
</dbReference>
<evidence type="ECO:0000259" key="1">
    <source>
        <dbReference type="PROSITE" id="PS51186"/>
    </source>
</evidence>
<dbReference type="GO" id="GO:0016747">
    <property type="term" value="F:acyltransferase activity, transferring groups other than amino-acyl groups"/>
    <property type="evidence" value="ECO:0007669"/>
    <property type="project" value="InterPro"/>
</dbReference>
<dbReference type="Gene3D" id="3.40.630.30">
    <property type="match status" value="1"/>
</dbReference>
<feature type="domain" description="N-acetyltransferase" evidence="1">
    <location>
        <begin position="16"/>
        <end position="164"/>
    </location>
</feature>
<dbReference type="CDD" id="cd04301">
    <property type="entry name" value="NAT_SF"/>
    <property type="match status" value="1"/>
</dbReference>
<accession>A0A411PDB9</accession>
<dbReference type="OrthoDB" id="9797989at2"/>
<dbReference type="EMBL" id="CP036200">
    <property type="protein sequence ID" value="QBF81442.1"/>
    <property type="molecule type" value="Genomic_DNA"/>
</dbReference>
<dbReference type="InterPro" id="IPR016181">
    <property type="entry name" value="Acyl_CoA_acyltransferase"/>
</dbReference>
<evidence type="ECO:0000313" key="3">
    <source>
        <dbReference type="Proteomes" id="UP000291106"/>
    </source>
</evidence>
<dbReference type="Proteomes" id="UP000291106">
    <property type="component" value="Chromosome"/>
</dbReference>
<dbReference type="PANTHER" id="PTHR39173">
    <property type="entry name" value="ACETYLTRANSFERASE"/>
    <property type="match status" value="1"/>
</dbReference>